<evidence type="ECO:0000256" key="6">
    <source>
        <dbReference type="SAM" id="Phobius"/>
    </source>
</evidence>
<comment type="subcellular location">
    <subcellularLocation>
        <location evidence="1">Membrane</location>
        <topology evidence="1">Multi-pass membrane protein</topology>
    </subcellularLocation>
</comment>
<feature type="transmembrane region" description="Helical" evidence="6">
    <location>
        <begin position="101"/>
        <end position="119"/>
    </location>
</feature>
<reference evidence="9" key="1">
    <citation type="journal article" date="2015" name="PLoS Genet.">
        <title>Genome Sequence and Transcriptome Analyses of Chrysochromulina tobin: Metabolic Tools for Enhanced Algal Fitness in the Prominent Order Prymnesiales (Haptophyceae).</title>
        <authorList>
            <person name="Hovde B.T."/>
            <person name="Deodato C.R."/>
            <person name="Hunsperger H.M."/>
            <person name="Ryken S.A."/>
            <person name="Yost W."/>
            <person name="Jha R.K."/>
            <person name="Patterson J."/>
            <person name="Monnat R.J. Jr."/>
            <person name="Barlow S.B."/>
            <person name="Starkenburg S.R."/>
            <person name="Cattolico R.A."/>
        </authorList>
    </citation>
    <scope>NUCLEOTIDE SEQUENCE</scope>
    <source>
        <strain evidence="9">CCMP291</strain>
    </source>
</reference>
<evidence type="ECO:0000256" key="4">
    <source>
        <dbReference type="ARBA" id="ARBA00023136"/>
    </source>
</evidence>
<dbReference type="GO" id="GO:0022857">
    <property type="term" value="F:transmembrane transporter activity"/>
    <property type="evidence" value="ECO:0007669"/>
    <property type="project" value="InterPro"/>
</dbReference>
<feature type="domain" description="Major facilitator superfamily (MFS) profile" evidence="7">
    <location>
        <begin position="1"/>
        <end position="336"/>
    </location>
</feature>
<dbReference type="SUPFAM" id="SSF103473">
    <property type="entry name" value="MFS general substrate transporter"/>
    <property type="match status" value="1"/>
</dbReference>
<evidence type="ECO:0000256" key="3">
    <source>
        <dbReference type="ARBA" id="ARBA00022989"/>
    </source>
</evidence>
<dbReference type="PANTHER" id="PTHR24064">
    <property type="entry name" value="SOLUTE CARRIER FAMILY 22 MEMBER"/>
    <property type="match status" value="1"/>
</dbReference>
<evidence type="ECO:0000256" key="1">
    <source>
        <dbReference type="ARBA" id="ARBA00004141"/>
    </source>
</evidence>
<dbReference type="AlphaFoldDB" id="A0A0M0LPF9"/>
<keyword evidence="2 6" id="KW-0812">Transmembrane</keyword>
<evidence type="ECO:0000313" key="8">
    <source>
        <dbReference type="EMBL" id="KOO52787.1"/>
    </source>
</evidence>
<feature type="region of interest" description="Disordered" evidence="5">
    <location>
        <begin position="29"/>
        <end position="51"/>
    </location>
</feature>
<keyword evidence="9" id="KW-1185">Reference proteome</keyword>
<dbReference type="InterPro" id="IPR005828">
    <property type="entry name" value="MFS_sugar_transport-like"/>
</dbReference>
<dbReference type="Pfam" id="PF00083">
    <property type="entry name" value="Sugar_tr"/>
    <property type="match status" value="1"/>
</dbReference>
<gene>
    <name evidence="8" type="ORF">Ctob_016497</name>
</gene>
<sequence length="371" mass="39412">MGACRFVLGVGVGGKYPLTATMMRENERDEAVRAPTTTQEPPLLPPASKGPNPSIEVAKGFFWQTPGSMLPYVVALLLLLIGGKDNYGAEHMAATSFDFRLLLGLGAVPTLIVMLLTYYSSESHEYVSARTADKRGPLRVVRDHPELLGRLTGCGLSWFLYDFVCYGSSVNKVVIVNAVFGESESLYDNCWHDIVLMCTGIPGVVLAIFALYYWSGRTLQAYGFLLQTATCVALAAAVLAKASSGLKFGLFCALEFSLAFGPNVSTYTLPTEIFPTAVRSTCFGVCAGLGKVGALIGSASFEVIMDVVGLDGVYLICAGVSVLGMLVTLLFVPTAKRLASEELASVVAGSVPILRAGDGSNRRDQLLDGSA</sequence>
<protein>
    <recommendedName>
        <fullName evidence="7">Major facilitator superfamily (MFS) profile domain-containing protein</fullName>
    </recommendedName>
</protein>
<organism evidence="8 9">
    <name type="scientific">Chrysochromulina tobinii</name>
    <dbReference type="NCBI Taxonomy" id="1460289"/>
    <lineage>
        <taxon>Eukaryota</taxon>
        <taxon>Haptista</taxon>
        <taxon>Haptophyta</taxon>
        <taxon>Prymnesiophyceae</taxon>
        <taxon>Prymnesiales</taxon>
        <taxon>Chrysochromulinaceae</taxon>
        <taxon>Chrysochromulina</taxon>
    </lineage>
</organism>
<evidence type="ECO:0000256" key="2">
    <source>
        <dbReference type="ARBA" id="ARBA00022692"/>
    </source>
</evidence>
<feature type="transmembrane region" description="Helical" evidence="6">
    <location>
        <begin position="194"/>
        <end position="214"/>
    </location>
</feature>
<dbReference type="InterPro" id="IPR020846">
    <property type="entry name" value="MFS_dom"/>
</dbReference>
<evidence type="ECO:0000256" key="5">
    <source>
        <dbReference type="SAM" id="MobiDB-lite"/>
    </source>
</evidence>
<feature type="transmembrane region" description="Helical" evidence="6">
    <location>
        <begin position="313"/>
        <end position="332"/>
    </location>
</feature>
<keyword evidence="4 6" id="KW-0472">Membrane</keyword>
<accession>A0A0M0LPF9</accession>
<keyword evidence="3 6" id="KW-1133">Transmembrane helix</keyword>
<feature type="transmembrane region" description="Helical" evidence="6">
    <location>
        <begin position="61"/>
        <end position="81"/>
    </location>
</feature>
<name>A0A0M0LPF9_9EUKA</name>
<dbReference type="Proteomes" id="UP000037460">
    <property type="component" value="Unassembled WGS sequence"/>
</dbReference>
<dbReference type="InterPro" id="IPR036259">
    <property type="entry name" value="MFS_trans_sf"/>
</dbReference>
<dbReference type="OrthoDB" id="433512at2759"/>
<proteinExistence type="predicted"/>
<dbReference type="EMBL" id="JWZX01000503">
    <property type="protein sequence ID" value="KOO52787.1"/>
    <property type="molecule type" value="Genomic_DNA"/>
</dbReference>
<dbReference type="PROSITE" id="PS50850">
    <property type="entry name" value="MFS"/>
    <property type="match status" value="1"/>
</dbReference>
<evidence type="ECO:0000259" key="7">
    <source>
        <dbReference type="PROSITE" id="PS50850"/>
    </source>
</evidence>
<comment type="caution">
    <text evidence="8">The sequence shown here is derived from an EMBL/GenBank/DDBJ whole genome shotgun (WGS) entry which is preliminary data.</text>
</comment>
<evidence type="ECO:0000313" key="9">
    <source>
        <dbReference type="Proteomes" id="UP000037460"/>
    </source>
</evidence>
<feature type="transmembrane region" description="Helical" evidence="6">
    <location>
        <begin position="221"/>
        <end position="242"/>
    </location>
</feature>
<dbReference type="Gene3D" id="1.20.1250.20">
    <property type="entry name" value="MFS general substrate transporter like domains"/>
    <property type="match status" value="1"/>
</dbReference>
<dbReference type="GO" id="GO:0016020">
    <property type="term" value="C:membrane"/>
    <property type="evidence" value="ECO:0007669"/>
    <property type="project" value="UniProtKB-SubCell"/>
</dbReference>